<organism evidence="3 4">
    <name type="scientific">Euplotes crassus</name>
    <dbReference type="NCBI Taxonomy" id="5936"/>
    <lineage>
        <taxon>Eukaryota</taxon>
        <taxon>Sar</taxon>
        <taxon>Alveolata</taxon>
        <taxon>Ciliophora</taxon>
        <taxon>Intramacronucleata</taxon>
        <taxon>Spirotrichea</taxon>
        <taxon>Hypotrichia</taxon>
        <taxon>Euplotida</taxon>
        <taxon>Euplotidae</taxon>
        <taxon>Moneuplotes</taxon>
    </lineage>
</organism>
<sequence>MSIRWRVLKLILISVNKCIAQMEMEMKFNNPAAKKQLKRYVDQYKLQFSEIKNKIYQQQESFMEEIDTKNSFTSREDHEEYNPEAQNLLNIHGEMANQENDLVRARTLGHESLKVGSQLKSTLQKQTGRLEHNLYKNDKIRRELKLSDRMMRYMKCASVCDRIMLSLIILMLGVVNAVLLYSKVMGK</sequence>
<evidence type="ECO:0000313" key="4">
    <source>
        <dbReference type="Proteomes" id="UP001295684"/>
    </source>
</evidence>
<protein>
    <submittedName>
        <fullName evidence="3">Uncharacterized protein</fullName>
    </submittedName>
</protein>
<evidence type="ECO:0000256" key="1">
    <source>
        <dbReference type="SAM" id="Phobius"/>
    </source>
</evidence>
<keyword evidence="1" id="KW-0472">Membrane</keyword>
<feature type="signal peptide" evidence="2">
    <location>
        <begin position="1"/>
        <end position="20"/>
    </location>
</feature>
<proteinExistence type="predicted"/>
<dbReference type="EMBL" id="CAMPGE010022976">
    <property type="protein sequence ID" value="CAI2380961.1"/>
    <property type="molecule type" value="Genomic_DNA"/>
</dbReference>
<dbReference type="Proteomes" id="UP001295684">
    <property type="component" value="Unassembled WGS sequence"/>
</dbReference>
<gene>
    <name evidence="3" type="ORF">ECRASSUSDP1_LOCUS22404</name>
</gene>
<keyword evidence="4" id="KW-1185">Reference proteome</keyword>
<reference evidence="3" key="1">
    <citation type="submission" date="2023-07" db="EMBL/GenBank/DDBJ databases">
        <authorList>
            <consortium name="AG Swart"/>
            <person name="Singh M."/>
            <person name="Singh A."/>
            <person name="Seah K."/>
            <person name="Emmerich C."/>
        </authorList>
    </citation>
    <scope>NUCLEOTIDE SEQUENCE</scope>
    <source>
        <strain evidence="3">DP1</strain>
    </source>
</reference>
<feature type="transmembrane region" description="Helical" evidence="1">
    <location>
        <begin position="163"/>
        <end position="181"/>
    </location>
</feature>
<accession>A0AAD2D645</accession>
<keyword evidence="2" id="KW-0732">Signal</keyword>
<dbReference type="AlphaFoldDB" id="A0AAD2D645"/>
<comment type="caution">
    <text evidence="3">The sequence shown here is derived from an EMBL/GenBank/DDBJ whole genome shotgun (WGS) entry which is preliminary data.</text>
</comment>
<evidence type="ECO:0000313" key="3">
    <source>
        <dbReference type="EMBL" id="CAI2380961.1"/>
    </source>
</evidence>
<keyword evidence="1" id="KW-1133">Transmembrane helix</keyword>
<feature type="chain" id="PRO_5042256316" evidence="2">
    <location>
        <begin position="21"/>
        <end position="187"/>
    </location>
</feature>
<evidence type="ECO:0000256" key="2">
    <source>
        <dbReference type="SAM" id="SignalP"/>
    </source>
</evidence>
<name>A0AAD2D645_EUPCR</name>
<keyword evidence="1" id="KW-0812">Transmembrane</keyword>